<evidence type="ECO:0000256" key="11">
    <source>
        <dbReference type="SAM" id="Phobius"/>
    </source>
</evidence>
<dbReference type="PIRSF" id="PIRSF038142">
    <property type="entry name" value="Rhodopsin_bac_prd"/>
    <property type="match status" value="1"/>
</dbReference>
<dbReference type="CDD" id="cd15242">
    <property type="entry name" value="7tm_Proteorhodopsin"/>
    <property type="match status" value="1"/>
</dbReference>
<dbReference type="PANTHER" id="PTHR28286:SF2">
    <property type="entry name" value="BACTERIORHODOPSIN _OPSIN, NOPA (EUROFUNG)"/>
    <property type="match status" value="1"/>
</dbReference>
<dbReference type="SMART" id="SM01021">
    <property type="entry name" value="Bac_rhodopsin"/>
    <property type="match status" value="1"/>
</dbReference>
<keyword evidence="3" id="KW-0600">Photoreceptor protein</keyword>
<keyword evidence="7 11" id="KW-1133">Transmembrane helix</keyword>
<dbReference type="EMBL" id="MIYZ01000034">
    <property type="protein sequence ID" value="OIR21793.1"/>
    <property type="molecule type" value="Genomic_DNA"/>
</dbReference>
<feature type="transmembrane region" description="Helical" evidence="11">
    <location>
        <begin position="137"/>
        <end position="154"/>
    </location>
</feature>
<evidence type="ECO:0000256" key="1">
    <source>
        <dbReference type="ARBA" id="ARBA00004141"/>
    </source>
</evidence>
<evidence type="ECO:0000256" key="4">
    <source>
        <dbReference type="ARBA" id="ARBA00022606"/>
    </source>
</evidence>
<feature type="transmembrane region" description="Helical" evidence="11">
    <location>
        <begin position="75"/>
        <end position="92"/>
    </location>
</feature>
<evidence type="ECO:0000256" key="10">
    <source>
        <dbReference type="ARBA" id="ARBA00023170"/>
    </source>
</evidence>
<gene>
    <name evidence="12" type="ORF">BET99_01440</name>
</gene>
<accession>A0A1J5TLF2</accession>
<reference evidence="12 13" key="1">
    <citation type="submission" date="2016-08" db="EMBL/GenBank/DDBJ databases">
        <title>New Insights into Marine Group III Euryarchaeota, from dark to light.</title>
        <authorList>
            <person name="Haro-Moreno J.M."/>
            <person name="Rodriguez-Valera F."/>
            <person name="Lopez-Garcia P."/>
            <person name="Moreira D."/>
            <person name="Martin-Cuadrado A.B."/>
        </authorList>
    </citation>
    <scope>NUCLEOTIDE SEQUENCE [LARGE SCALE GENOMIC DNA]</scope>
    <source>
        <strain evidence="12">CG-Epi2</strain>
    </source>
</reference>
<keyword evidence="8" id="KW-0157">Chromophore</keyword>
<dbReference type="PANTHER" id="PTHR28286">
    <property type="match status" value="1"/>
</dbReference>
<feature type="transmembrane region" description="Helical" evidence="11">
    <location>
        <begin position="160"/>
        <end position="180"/>
    </location>
</feature>
<dbReference type="Pfam" id="PF01036">
    <property type="entry name" value="Bac_rhodopsin"/>
    <property type="match status" value="1"/>
</dbReference>
<dbReference type="AlphaFoldDB" id="A0A1J5TLF2"/>
<comment type="subcellular location">
    <subcellularLocation>
        <location evidence="1">Membrane</location>
        <topology evidence="1">Multi-pass membrane protein</topology>
    </subcellularLocation>
</comment>
<dbReference type="Proteomes" id="UP000183615">
    <property type="component" value="Unassembled WGS sequence"/>
</dbReference>
<evidence type="ECO:0000256" key="3">
    <source>
        <dbReference type="ARBA" id="ARBA00022543"/>
    </source>
</evidence>
<evidence type="ECO:0000256" key="2">
    <source>
        <dbReference type="ARBA" id="ARBA00008130"/>
    </source>
</evidence>
<dbReference type="GO" id="GO:0009881">
    <property type="term" value="F:photoreceptor activity"/>
    <property type="evidence" value="ECO:0007669"/>
    <property type="project" value="UniProtKB-KW"/>
</dbReference>
<keyword evidence="6" id="KW-0681">Retinal protein</keyword>
<keyword evidence="10" id="KW-0675">Receptor</keyword>
<keyword evidence="5 11" id="KW-0812">Transmembrane</keyword>
<dbReference type="PROSITE" id="PS00950">
    <property type="entry name" value="BACTERIAL_OPSIN_1"/>
    <property type="match status" value="1"/>
</dbReference>
<evidence type="ECO:0000256" key="5">
    <source>
        <dbReference type="ARBA" id="ARBA00022692"/>
    </source>
</evidence>
<feature type="transmembrane region" description="Helical" evidence="11">
    <location>
        <begin position="112"/>
        <end position="130"/>
    </location>
</feature>
<comment type="similarity">
    <text evidence="2">Belongs to the archaeal/bacterial/fungal opsin family.</text>
</comment>
<organism evidence="12 13">
    <name type="scientific">Marine Group III euryarchaeote CG-Epi2</name>
    <dbReference type="NCBI Taxonomy" id="1888996"/>
    <lineage>
        <taxon>Archaea</taxon>
        <taxon>Methanobacteriati</taxon>
        <taxon>Thermoplasmatota</taxon>
        <taxon>Thermoplasmata</taxon>
        <taxon>Candidatus Thermoprofundales</taxon>
    </lineage>
</organism>
<dbReference type="InterPro" id="IPR001425">
    <property type="entry name" value="Arc/bac/fun_rhodopsins"/>
</dbReference>
<proteinExistence type="inferred from homology"/>
<protein>
    <recommendedName>
        <fullName evidence="14">Biphenyl 2,3-dioxygenase</fullName>
    </recommendedName>
</protein>
<evidence type="ECO:0008006" key="14">
    <source>
        <dbReference type="Google" id="ProtNLM"/>
    </source>
</evidence>
<dbReference type="Gene3D" id="1.20.1070.10">
    <property type="entry name" value="Rhodopsin 7-helix transmembrane proteins"/>
    <property type="match status" value="1"/>
</dbReference>
<keyword evidence="9 11" id="KW-0472">Membrane</keyword>
<sequence length="283" mass="31813">MTKIRLAAFALCILSIMILPNSAATKDSYSEDGFLILGQDDLVGITFWIATAAMLGSSIFFLIERSNVAPQWKTSMTIATLITGIAFWHYMYMREHWILTGESPIVYRYVDWFITVPLQIVEFYFILAAVTAVTAMLFWRLLGASVLMLVFGFLGETQMLGGSSIIWWMLGMACWFYIIYEIFRGEAAILNENSGNEAGQFAFQALKWIVTVGWAIYPIGYLYGLDETTILGVNISNTAYSPELINIIYNLADLINKTAFGVAIWIAAVKDTKESKGEQSFMF</sequence>
<evidence type="ECO:0000313" key="13">
    <source>
        <dbReference type="Proteomes" id="UP000183615"/>
    </source>
</evidence>
<dbReference type="GO" id="GO:0016020">
    <property type="term" value="C:membrane"/>
    <property type="evidence" value="ECO:0007669"/>
    <property type="project" value="UniProtKB-SubCell"/>
</dbReference>
<evidence type="ECO:0000256" key="9">
    <source>
        <dbReference type="ARBA" id="ARBA00023136"/>
    </source>
</evidence>
<dbReference type="GO" id="GO:0007602">
    <property type="term" value="P:phototransduction"/>
    <property type="evidence" value="ECO:0007669"/>
    <property type="project" value="UniProtKB-KW"/>
</dbReference>
<evidence type="ECO:0000256" key="6">
    <source>
        <dbReference type="ARBA" id="ARBA00022925"/>
    </source>
</evidence>
<feature type="transmembrane region" description="Helical" evidence="11">
    <location>
        <begin position="42"/>
        <end position="63"/>
    </location>
</feature>
<dbReference type="GO" id="GO:0010461">
    <property type="term" value="F:light-activated monoatomic ion channel activity"/>
    <property type="evidence" value="ECO:0007669"/>
    <property type="project" value="InterPro"/>
</dbReference>
<evidence type="ECO:0000313" key="12">
    <source>
        <dbReference type="EMBL" id="OIR21793.1"/>
    </source>
</evidence>
<evidence type="ECO:0000256" key="7">
    <source>
        <dbReference type="ARBA" id="ARBA00022989"/>
    </source>
</evidence>
<name>A0A1J5TLF2_9ARCH</name>
<keyword evidence="4" id="KW-0716">Sensory transduction</keyword>
<comment type="caution">
    <text evidence="12">The sequence shown here is derived from an EMBL/GenBank/DDBJ whole genome shotgun (WGS) entry which is preliminary data.</text>
</comment>
<dbReference type="InterPro" id="IPR018229">
    <property type="entry name" value="Rhodopsin_retinal_BS"/>
</dbReference>
<dbReference type="InterPro" id="IPR017402">
    <property type="entry name" value="Proteorhodopsin"/>
</dbReference>
<dbReference type="SUPFAM" id="SSF81321">
    <property type="entry name" value="Family A G protein-coupled receptor-like"/>
    <property type="match status" value="1"/>
</dbReference>
<evidence type="ECO:0000256" key="8">
    <source>
        <dbReference type="ARBA" id="ARBA00022991"/>
    </source>
</evidence>